<name>A0A0B6XYC8_9EUPU</name>
<reference evidence="1" key="1">
    <citation type="submission" date="2014-12" db="EMBL/GenBank/DDBJ databases">
        <title>Insight into the proteome of Arion vulgaris.</title>
        <authorList>
            <person name="Aradska J."/>
            <person name="Bulat T."/>
            <person name="Smidak R."/>
            <person name="Sarate P."/>
            <person name="Gangsoo J."/>
            <person name="Sialana F."/>
            <person name="Bilban M."/>
            <person name="Lubec G."/>
        </authorList>
    </citation>
    <scope>NUCLEOTIDE SEQUENCE</scope>
    <source>
        <tissue evidence="1">Skin</tissue>
    </source>
</reference>
<proteinExistence type="predicted"/>
<organism evidence="1">
    <name type="scientific">Arion vulgaris</name>
    <dbReference type="NCBI Taxonomy" id="1028688"/>
    <lineage>
        <taxon>Eukaryota</taxon>
        <taxon>Metazoa</taxon>
        <taxon>Spiralia</taxon>
        <taxon>Lophotrochozoa</taxon>
        <taxon>Mollusca</taxon>
        <taxon>Gastropoda</taxon>
        <taxon>Heterobranchia</taxon>
        <taxon>Euthyneura</taxon>
        <taxon>Panpulmonata</taxon>
        <taxon>Eupulmonata</taxon>
        <taxon>Stylommatophora</taxon>
        <taxon>Helicina</taxon>
        <taxon>Arionoidea</taxon>
        <taxon>Arionidae</taxon>
        <taxon>Arion</taxon>
    </lineage>
</organism>
<evidence type="ECO:0000313" key="1">
    <source>
        <dbReference type="EMBL" id="CEK48909.1"/>
    </source>
</evidence>
<sequence length="49" mass="5463">MSTSPKFRCQLPQSSNIKSPKVQMSNPSKFKCQILPCEIKGHIAETNTV</sequence>
<protein>
    <submittedName>
        <fullName evidence="1">Uncharacterized protein</fullName>
    </submittedName>
</protein>
<dbReference type="EMBL" id="HACG01002044">
    <property type="protein sequence ID" value="CEK48909.1"/>
    <property type="molecule type" value="Transcribed_RNA"/>
</dbReference>
<accession>A0A0B6XYC8</accession>
<dbReference type="AlphaFoldDB" id="A0A0B6XYC8"/>
<gene>
    <name evidence="1" type="primary">ORF5623</name>
</gene>